<evidence type="ECO:0000256" key="1">
    <source>
        <dbReference type="SAM" id="SignalP"/>
    </source>
</evidence>
<dbReference type="PROSITE" id="PS51257">
    <property type="entry name" value="PROKAR_LIPOPROTEIN"/>
    <property type="match status" value="1"/>
</dbReference>
<evidence type="ECO:0000313" key="2">
    <source>
        <dbReference type="EMBL" id="AUX39851.1"/>
    </source>
</evidence>
<gene>
    <name evidence="2" type="ORF">SOCE26_012460</name>
</gene>
<dbReference type="OrthoDB" id="9553873at2"/>
<dbReference type="RefSeq" id="WP_104977745.1">
    <property type="nucleotide sequence ID" value="NZ_CP012673.1"/>
</dbReference>
<sequence>MRNPFSTPNLASLFIVACSALALGGCSDAQGDPGPDPFVGPETYSGNAYSWDGSWSPGSSDFPLSGLFDDLYWDGHALPGGELSPILPPGEWDWKEGSLLSNWRNFEKNVGRFEPLKDGAGRQYGWTLVGNQPGSLDYAGPAAYFHGSSGTDILNLGSEGSIHSFGSNMGDGPDVLVFDRSWTLDFRTGSSVTGASRDNDIVIAGCHGNADDSWDITTTTIHTGPGRDLVFVRDLDRAAIDAGNGEDGRTDAIDPSDGDDVIVIHGNMHDSRFYGGHGKDTMVWYVEEVHQTTQWLGPSFFGAGGMGDALWGDDGPNRLVLAIAEDTPVVTARSSMGKGKLLLKEVVPGEDDVFKEDAPTAGDPYAYYCSPCGVGPEGQKTIVLQYMSADGKIDTGYVGLTAIQEVQVGLGPSARVYRIDETTGKSAVDPGLGIFEVPAVDLSKYCDAR</sequence>
<organism evidence="2 3">
    <name type="scientific">Sorangium cellulosum</name>
    <name type="common">Polyangium cellulosum</name>
    <dbReference type="NCBI Taxonomy" id="56"/>
    <lineage>
        <taxon>Bacteria</taxon>
        <taxon>Pseudomonadati</taxon>
        <taxon>Myxococcota</taxon>
        <taxon>Polyangia</taxon>
        <taxon>Polyangiales</taxon>
        <taxon>Polyangiaceae</taxon>
        <taxon>Sorangium</taxon>
    </lineage>
</organism>
<protein>
    <recommendedName>
        <fullName evidence="4">Secreted protein</fullName>
    </recommendedName>
</protein>
<dbReference type="EMBL" id="CP012673">
    <property type="protein sequence ID" value="AUX39851.1"/>
    <property type="molecule type" value="Genomic_DNA"/>
</dbReference>
<name>A0A2L0EKN0_SORCE</name>
<evidence type="ECO:0000313" key="3">
    <source>
        <dbReference type="Proteomes" id="UP000238348"/>
    </source>
</evidence>
<dbReference type="AlphaFoldDB" id="A0A2L0EKN0"/>
<evidence type="ECO:0008006" key="4">
    <source>
        <dbReference type="Google" id="ProtNLM"/>
    </source>
</evidence>
<feature type="chain" id="PRO_5014862653" description="Secreted protein" evidence="1">
    <location>
        <begin position="23"/>
        <end position="449"/>
    </location>
</feature>
<feature type="signal peptide" evidence="1">
    <location>
        <begin position="1"/>
        <end position="22"/>
    </location>
</feature>
<dbReference type="Proteomes" id="UP000238348">
    <property type="component" value="Chromosome"/>
</dbReference>
<proteinExistence type="predicted"/>
<accession>A0A2L0EKN0</accession>
<keyword evidence="1" id="KW-0732">Signal</keyword>
<reference evidence="2 3" key="1">
    <citation type="submission" date="2015-09" db="EMBL/GenBank/DDBJ databases">
        <title>Sorangium comparison.</title>
        <authorList>
            <person name="Zaburannyi N."/>
            <person name="Bunk B."/>
            <person name="Overmann J."/>
            <person name="Mueller R."/>
        </authorList>
    </citation>
    <scope>NUCLEOTIDE SEQUENCE [LARGE SCALE GENOMIC DNA]</scope>
    <source>
        <strain evidence="2 3">So ce26</strain>
    </source>
</reference>